<dbReference type="AlphaFoldDB" id="K1KEJ9"/>
<dbReference type="STRING" id="742823.HMPREF9465_02247"/>
<proteinExistence type="predicted"/>
<dbReference type="InterPro" id="IPR024267">
    <property type="entry name" value="DUF4878"/>
</dbReference>
<feature type="domain" description="DUF4878" evidence="2">
    <location>
        <begin position="25"/>
        <end position="138"/>
    </location>
</feature>
<feature type="signal peptide" evidence="1">
    <location>
        <begin position="1"/>
        <end position="24"/>
    </location>
</feature>
<accession>K1KEJ9</accession>
<dbReference type="EMBL" id="ADMG01000053">
    <property type="protein sequence ID" value="EKB30149.1"/>
    <property type="molecule type" value="Genomic_DNA"/>
</dbReference>
<evidence type="ECO:0000313" key="4">
    <source>
        <dbReference type="Proteomes" id="UP000005835"/>
    </source>
</evidence>
<dbReference type="eggNOG" id="ENOG5033D5Y">
    <property type="taxonomic scope" value="Bacteria"/>
</dbReference>
<dbReference type="Gene3D" id="3.10.450.50">
    <property type="match status" value="1"/>
</dbReference>
<protein>
    <recommendedName>
        <fullName evidence="2">DUF4878 domain-containing protein</fullName>
    </recommendedName>
</protein>
<dbReference type="Proteomes" id="UP000005835">
    <property type="component" value="Unassembled WGS sequence"/>
</dbReference>
<keyword evidence="1" id="KW-0732">Signal</keyword>
<evidence type="ECO:0000259" key="2">
    <source>
        <dbReference type="Pfam" id="PF12870"/>
    </source>
</evidence>
<sequence length="142" mass="14927">MINRRRFIQASALLIAGTSTLALTGCGSPKTPEDVACAFVRALYRGDAAEATKFFHVPADAKGAEVKIAEAKISESAAQAKDSASKQGGLRDVSIMEPVAKEAIEAGKCRARVKVAFGNGSSKVETAQLIKTEKGWLVTFGL</sequence>
<feature type="chain" id="PRO_5003846755" description="DUF4878 domain-containing protein" evidence="1">
    <location>
        <begin position="25"/>
        <end position="142"/>
    </location>
</feature>
<reference evidence="3 4" key="1">
    <citation type="submission" date="2012-05" db="EMBL/GenBank/DDBJ databases">
        <title>The Genome Sequence of Sutterella wadsworthensis 2_1_59BFAA.</title>
        <authorList>
            <consortium name="The Broad Institute Genome Sequencing Platform"/>
            <person name="Earl A."/>
            <person name="Ward D."/>
            <person name="Feldgarden M."/>
            <person name="Gevers D."/>
            <person name="Daigneault M."/>
            <person name="Strauss J."/>
            <person name="Allen-Vercoe E."/>
            <person name="Walker B."/>
            <person name="Young S.K."/>
            <person name="Zeng Q."/>
            <person name="Gargeya S."/>
            <person name="Fitzgerald M."/>
            <person name="Haas B."/>
            <person name="Abouelleil A."/>
            <person name="Alvarado L."/>
            <person name="Arachchi H.M."/>
            <person name="Berlin A.M."/>
            <person name="Chapman S.B."/>
            <person name="Goldberg J."/>
            <person name="Griggs A."/>
            <person name="Gujja S."/>
            <person name="Hansen M."/>
            <person name="Howarth C."/>
            <person name="Imamovic A."/>
            <person name="Larimer J."/>
            <person name="McCowen C."/>
            <person name="Montmayeur A."/>
            <person name="Murphy C."/>
            <person name="Neiman D."/>
            <person name="Pearson M."/>
            <person name="Priest M."/>
            <person name="Roberts A."/>
            <person name="Saif S."/>
            <person name="Shea T."/>
            <person name="Sisk P."/>
            <person name="Sykes S."/>
            <person name="Wortman J."/>
            <person name="Nusbaum C."/>
            <person name="Birren B."/>
        </authorList>
    </citation>
    <scope>NUCLEOTIDE SEQUENCE [LARGE SCALE GENOMIC DNA]</scope>
    <source>
        <strain evidence="3 4">2_1_59BFAA</strain>
    </source>
</reference>
<dbReference type="PROSITE" id="PS51257">
    <property type="entry name" value="PROKAR_LIPOPROTEIN"/>
    <property type="match status" value="1"/>
</dbReference>
<gene>
    <name evidence="3" type="ORF">HMPREF9465_02247</name>
</gene>
<dbReference type="Pfam" id="PF12870">
    <property type="entry name" value="DUF4878"/>
    <property type="match status" value="1"/>
</dbReference>
<dbReference type="InterPro" id="IPR006311">
    <property type="entry name" value="TAT_signal"/>
</dbReference>
<dbReference type="HOGENOM" id="CLU_1814840_0_0_4"/>
<comment type="caution">
    <text evidence="3">The sequence shown here is derived from an EMBL/GenBank/DDBJ whole genome shotgun (WGS) entry which is preliminary data.</text>
</comment>
<keyword evidence="4" id="KW-1185">Reference proteome</keyword>
<dbReference type="RefSeq" id="WP_005437134.1">
    <property type="nucleotide sequence ID" value="NZ_JH815521.1"/>
</dbReference>
<name>K1KEJ9_9BURK</name>
<dbReference type="PROSITE" id="PS51318">
    <property type="entry name" value="TAT"/>
    <property type="match status" value="1"/>
</dbReference>
<dbReference type="PATRIC" id="fig|742823.3.peg.2256"/>
<evidence type="ECO:0000256" key="1">
    <source>
        <dbReference type="SAM" id="SignalP"/>
    </source>
</evidence>
<organism evidence="3 4">
    <name type="scientific">Sutterella wadsworthensis 2_1_59BFAA</name>
    <dbReference type="NCBI Taxonomy" id="742823"/>
    <lineage>
        <taxon>Bacteria</taxon>
        <taxon>Pseudomonadati</taxon>
        <taxon>Pseudomonadota</taxon>
        <taxon>Betaproteobacteria</taxon>
        <taxon>Burkholderiales</taxon>
        <taxon>Sutterellaceae</taxon>
        <taxon>Sutterella</taxon>
    </lineage>
</organism>
<evidence type="ECO:0000313" key="3">
    <source>
        <dbReference type="EMBL" id="EKB30149.1"/>
    </source>
</evidence>